<protein>
    <submittedName>
        <fullName evidence="1">Uncharacterized protein</fullName>
    </submittedName>
</protein>
<dbReference type="AlphaFoldDB" id="A0A7M3SUX8"/>
<dbReference type="RefSeq" id="WP_161925921.1">
    <property type="nucleotide sequence ID" value="NZ_BJOU01000001.1"/>
</dbReference>
<reference evidence="2" key="1">
    <citation type="submission" date="2019-06" db="EMBL/GenBank/DDBJ databases">
        <title>Gordonia isolated from sludge of a wastewater treatment plant.</title>
        <authorList>
            <person name="Tamura T."/>
            <person name="Aoyama K."/>
            <person name="Kang Y."/>
            <person name="Saito S."/>
            <person name="Akiyama N."/>
            <person name="Yazawa K."/>
            <person name="Gonoi T."/>
            <person name="Mikami Y."/>
        </authorList>
    </citation>
    <scope>NUCLEOTIDE SEQUENCE [LARGE SCALE GENOMIC DNA]</scope>
    <source>
        <strain evidence="2">NBRC 107697</strain>
    </source>
</reference>
<accession>A0A7M3SUX8</accession>
<dbReference type="EMBL" id="BJOU01000001">
    <property type="protein sequence ID" value="GED96452.1"/>
    <property type="molecule type" value="Genomic_DNA"/>
</dbReference>
<evidence type="ECO:0000313" key="1">
    <source>
        <dbReference type="EMBL" id="GED96452.1"/>
    </source>
</evidence>
<gene>
    <name evidence="1" type="ORF">nbrc107697_04910</name>
</gene>
<keyword evidence="2" id="KW-1185">Reference proteome</keyword>
<evidence type="ECO:0000313" key="2">
    <source>
        <dbReference type="Proteomes" id="UP000444980"/>
    </source>
</evidence>
<proteinExistence type="predicted"/>
<organism evidence="1 2">
    <name type="scientific">Gordonia crocea</name>
    <dbReference type="NCBI Taxonomy" id="589162"/>
    <lineage>
        <taxon>Bacteria</taxon>
        <taxon>Bacillati</taxon>
        <taxon>Actinomycetota</taxon>
        <taxon>Actinomycetes</taxon>
        <taxon>Mycobacteriales</taxon>
        <taxon>Gordoniaceae</taxon>
        <taxon>Gordonia</taxon>
    </lineage>
</organism>
<sequence length="161" mass="18078">MPTSDSLGTDFLEADILIPHHFDDYIFNHGFLSGEWSPGRDRVDAILGRPGRPRRPRYGYGGEWESKPVIPGRLVRPQPQPLRRRECEEVGAQLLRPSPGIVVIAGKPGSGRSAMVAGVAAAIRDADRTRRLRQIPATWRRRWARRSTTSTIGVRWTTRSS</sequence>
<comment type="caution">
    <text evidence="1">The sequence shown here is derived from an EMBL/GenBank/DDBJ whole genome shotgun (WGS) entry which is preliminary data.</text>
</comment>
<name>A0A7M3SUX8_9ACTN</name>
<dbReference type="Proteomes" id="UP000444980">
    <property type="component" value="Unassembled WGS sequence"/>
</dbReference>